<dbReference type="PANTHER" id="PTHR46696:SF1">
    <property type="entry name" value="CYTOCHROME P450 YJIB-RELATED"/>
    <property type="match status" value="1"/>
</dbReference>
<dbReference type="CDD" id="cd11030">
    <property type="entry name" value="CYP105-like"/>
    <property type="match status" value="1"/>
</dbReference>
<organism evidence="4 5">
    <name type="scientific">Streptomyces carpaticus</name>
    <dbReference type="NCBI Taxonomy" id="285558"/>
    <lineage>
        <taxon>Bacteria</taxon>
        <taxon>Bacillati</taxon>
        <taxon>Actinomycetota</taxon>
        <taxon>Actinomycetes</taxon>
        <taxon>Kitasatosporales</taxon>
        <taxon>Streptomycetaceae</taxon>
        <taxon>Streptomyces</taxon>
    </lineage>
</organism>
<dbReference type="InterPro" id="IPR001128">
    <property type="entry name" value="Cyt_P450"/>
</dbReference>
<evidence type="ECO:0000313" key="4">
    <source>
        <dbReference type="EMBL" id="MFB4197552.1"/>
    </source>
</evidence>
<sequence length="415" mass="45418">MTDEPLTASTGPATVEALPLRRATRFHPPEDLARLRGRHPVSRLVYPDGHRGWLVTGYDAVRAVLADQRFSARRDKQHFPVRHPLVPEQAPPPPPGAFPEMDPPDHTRYRSLLTREFTAHRMRALAPRVEEIVRGQLDLLEKAGPVVDLHEAFGLTVPALVICELLGVPYDRRDDFQEWALRMISTDVSPEEAGQAYGSLRAFVQGLVAEKLAVGSDDLLGRLAAGGELTEEELTTIALGLLFAGHALTGNMLSLGVFALLEHPELLAELRADGARAGAVVDELMRFLSLVHFGPVRVALEEVEVAGVRIAAGESVTLSLPAANRDPARYAEPDVLRPGREHVAAHVGFGHGIHHCLGQELARIQLRAGYRLLFERLPSLRLAVPAGEVPMQTEMPFYGVFRLPVTWDRVPGAAG</sequence>
<keyword evidence="2" id="KW-0479">Metal-binding</keyword>
<dbReference type="InterPro" id="IPR036396">
    <property type="entry name" value="Cyt_P450_sf"/>
</dbReference>
<evidence type="ECO:0000313" key="5">
    <source>
        <dbReference type="Proteomes" id="UP001577267"/>
    </source>
</evidence>
<keyword evidence="2" id="KW-0408">Iron</keyword>
<feature type="region of interest" description="Disordered" evidence="3">
    <location>
        <begin position="83"/>
        <end position="104"/>
    </location>
</feature>
<protein>
    <submittedName>
        <fullName evidence="4">Cytochrome P450</fullName>
        <ecNumber evidence="4">1.14.-.-</ecNumber>
    </submittedName>
</protein>
<keyword evidence="2" id="KW-0503">Monooxygenase</keyword>
<keyword evidence="2" id="KW-0349">Heme</keyword>
<comment type="caution">
    <text evidence="4">The sequence shown here is derived from an EMBL/GenBank/DDBJ whole genome shotgun (WGS) entry which is preliminary data.</text>
</comment>
<dbReference type="PROSITE" id="PS00086">
    <property type="entry name" value="CYTOCHROME_P450"/>
    <property type="match status" value="1"/>
</dbReference>
<name>A0ABV4ZTV0_9ACTN</name>
<dbReference type="EC" id="1.14.-.-" evidence="4"/>
<gene>
    <name evidence="4" type="ORF">ACE11A_24765</name>
</gene>
<evidence type="ECO:0000256" key="3">
    <source>
        <dbReference type="SAM" id="MobiDB-lite"/>
    </source>
</evidence>
<accession>A0ABV4ZTV0</accession>
<dbReference type="InterPro" id="IPR002397">
    <property type="entry name" value="Cyt_P450_B"/>
</dbReference>
<dbReference type="InterPro" id="IPR017972">
    <property type="entry name" value="Cyt_P450_CS"/>
</dbReference>
<evidence type="ECO:0000256" key="1">
    <source>
        <dbReference type="ARBA" id="ARBA00010617"/>
    </source>
</evidence>
<evidence type="ECO:0000256" key="2">
    <source>
        <dbReference type="RuleBase" id="RU000461"/>
    </source>
</evidence>
<dbReference type="PRINTS" id="PR00385">
    <property type="entry name" value="P450"/>
</dbReference>
<dbReference type="Pfam" id="PF00067">
    <property type="entry name" value="p450"/>
    <property type="match status" value="1"/>
</dbReference>
<proteinExistence type="inferred from homology"/>
<dbReference type="GO" id="GO:0016491">
    <property type="term" value="F:oxidoreductase activity"/>
    <property type="evidence" value="ECO:0007669"/>
    <property type="project" value="UniProtKB-KW"/>
</dbReference>
<comment type="similarity">
    <text evidence="1 2">Belongs to the cytochrome P450 family.</text>
</comment>
<dbReference type="PRINTS" id="PR00359">
    <property type="entry name" value="BP450"/>
</dbReference>
<dbReference type="SUPFAM" id="SSF48264">
    <property type="entry name" value="Cytochrome P450"/>
    <property type="match status" value="1"/>
</dbReference>
<dbReference type="Proteomes" id="UP001577267">
    <property type="component" value="Unassembled WGS sequence"/>
</dbReference>
<dbReference type="RefSeq" id="WP_375066053.1">
    <property type="nucleotide sequence ID" value="NZ_JBHGBT010000037.1"/>
</dbReference>
<keyword evidence="5" id="KW-1185">Reference proteome</keyword>
<dbReference type="EMBL" id="JBHGBT010000037">
    <property type="protein sequence ID" value="MFB4197552.1"/>
    <property type="molecule type" value="Genomic_DNA"/>
</dbReference>
<reference evidence="4 5" key="1">
    <citation type="submission" date="2024-09" db="EMBL/GenBank/DDBJ databases">
        <title>Draft genome sequence of multifaceted antimicrobials producing Streptomyces sp. strain FH1.</title>
        <authorList>
            <person name="Hassan F."/>
            <person name="Ali H."/>
            <person name="Hassan N."/>
            <person name="Nawaz A."/>
        </authorList>
    </citation>
    <scope>NUCLEOTIDE SEQUENCE [LARGE SCALE GENOMIC DNA]</scope>
    <source>
        <strain evidence="4 5">FH1</strain>
    </source>
</reference>
<keyword evidence="2 4" id="KW-0560">Oxidoreductase</keyword>
<dbReference type="PANTHER" id="PTHR46696">
    <property type="entry name" value="P450, PUTATIVE (EUROFUNG)-RELATED"/>
    <property type="match status" value="1"/>
</dbReference>
<dbReference type="Gene3D" id="1.10.630.10">
    <property type="entry name" value="Cytochrome P450"/>
    <property type="match status" value="1"/>
</dbReference>